<dbReference type="AlphaFoldDB" id="A0A5S9IJ09"/>
<dbReference type="Pfam" id="PF21189">
    <property type="entry name" value="PHA02142"/>
    <property type="match status" value="1"/>
</dbReference>
<sequence>MRKLCSVQQVVDISPIEKADKIEQIQVLGWTLVAKKGEFQKGDLCVYFEIDSLLPDLPMFQFIKRSEKPSALRLRTVKLRGVISQGLAMPTDILNEFDVDTANLHVGQDLTEVIGVKKYEPPQRGQQSRKLLPFPYYVRKTDEIRIQSQPQLIEEFVGKDCYIAIKLDGCSATYSLKDGEFHVCSRNYALGEPLNPNISAENDYYSQIAEKYTLEEKLKSQGNFAIQGEICGPRVQKNRLELSELSFFVFNVWDIDKQEYLAFDDFIEFCKRIDLPTVPILESHFHFDETVTAESLLKMAEGKYANTKNEREGIVVRPRQETQSEILGGRLSCKAISNKFLLKGGD</sequence>
<dbReference type="NCBIfam" id="TIGR02306">
    <property type="entry name" value="RNA_lig_DRB0094"/>
    <property type="match status" value="1"/>
</dbReference>
<evidence type="ECO:0000313" key="3">
    <source>
        <dbReference type="Proteomes" id="UP000326354"/>
    </source>
</evidence>
<dbReference type="Proteomes" id="UP000326354">
    <property type="component" value="Chromosome"/>
</dbReference>
<dbReference type="Gene3D" id="3.30.470.30">
    <property type="entry name" value="DNA ligase/mRNA capping enzyme"/>
    <property type="match status" value="1"/>
</dbReference>
<feature type="domain" description="RNA ligase" evidence="1">
    <location>
        <begin position="163"/>
        <end position="322"/>
    </location>
</feature>
<dbReference type="SUPFAM" id="SSF56091">
    <property type="entry name" value="DNA ligase/mRNA capping enzyme, catalytic domain"/>
    <property type="match status" value="1"/>
</dbReference>
<name>A0A5S9IJ09_UABAM</name>
<reference evidence="2 3" key="1">
    <citation type="submission" date="2019-08" db="EMBL/GenBank/DDBJ databases">
        <title>Complete genome sequence of Candidatus Uab amorphum.</title>
        <authorList>
            <person name="Shiratori T."/>
            <person name="Suzuki S."/>
            <person name="Kakizawa Y."/>
            <person name="Ishida K."/>
        </authorList>
    </citation>
    <scope>NUCLEOTIDE SEQUENCE [LARGE SCALE GENOMIC DNA]</scope>
    <source>
        <strain evidence="2 3">SRT547</strain>
    </source>
</reference>
<gene>
    <name evidence="2" type="ORF">UABAM_00689</name>
</gene>
<accession>A0A5S9IJ09</accession>
<dbReference type="RefSeq" id="WP_151966593.1">
    <property type="nucleotide sequence ID" value="NZ_AP019860.1"/>
</dbReference>
<dbReference type="KEGG" id="uam:UABAM_00689"/>
<keyword evidence="3" id="KW-1185">Reference proteome</keyword>
<evidence type="ECO:0000259" key="1">
    <source>
        <dbReference type="Pfam" id="PF09414"/>
    </source>
</evidence>
<proteinExistence type="predicted"/>
<protein>
    <recommendedName>
        <fullName evidence="1">RNA ligase domain-containing protein</fullName>
    </recommendedName>
</protein>
<dbReference type="Pfam" id="PF09414">
    <property type="entry name" value="RNA_ligase"/>
    <property type="match status" value="1"/>
</dbReference>
<dbReference type="OrthoDB" id="9255590at2"/>
<dbReference type="InterPro" id="IPR021122">
    <property type="entry name" value="RNA_ligase_dom_REL/Rnl2"/>
</dbReference>
<dbReference type="EMBL" id="AP019860">
    <property type="protein sequence ID" value="BBM82346.1"/>
    <property type="molecule type" value="Genomic_DNA"/>
</dbReference>
<evidence type="ECO:0000313" key="2">
    <source>
        <dbReference type="EMBL" id="BBM82346.1"/>
    </source>
</evidence>
<organism evidence="2 3">
    <name type="scientific">Uabimicrobium amorphum</name>
    <dbReference type="NCBI Taxonomy" id="2596890"/>
    <lineage>
        <taxon>Bacteria</taxon>
        <taxon>Pseudomonadati</taxon>
        <taxon>Planctomycetota</taxon>
        <taxon>Candidatus Uabimicrobiia</taxon>
        <taxon>Candidatus Uabimicrobiales</taxon>
        <taxon>Candidatus Uabimicrobiaceae</taxon>
        <taxon>Candidatus Uabimicrobium</taxon>
    </lineage>
</organism>
<dbReference type="InterPro" id="IPR012646">
    <property type="entry name" value="RNA_ligase_DRB0094"/>
</dbReference>